<dbReference type="PANTHER" id="PTHR20882:SF14">
    <property type="entry name" value="CYTOPLASMIC TRNA 2-THIOLATION PROTEIN 2"/>
    <property type="match status" value="1"/>
</dbReference>
<dbReference type="Proteomes" id="UP001516464">
    <property type="component" value="Unassembled WGS sequence"/>
</dbReference>
<evidence type="ECO:0000256" key="1">
    <source>
        <dbReference type="ARBA" id="ARBA00022490"/>
    </source>
</evidence>
<keyword evidence="2" id="KW-0819">tRNA processing</keyword>
<evidence type="ECO:0000313" key="3">
    <source>
        <dbReference type="EMBL" id="KAF7683705.1"/>
    </source>
</evidence>
<dbReference type="Gene3D" id="3.40.50.620">
    <property type="entry name" value="HUPs"/>
    <property type="match status" value="1"/>
</dbReference>
<organism evidence="3 4">
    <name type="scientific">Astathelohania contejeani</name>
    <dbReference type="NCBI Taxonomy" id="164912"/>
    <lineage>
        <taxon>Eukaryota</taxon>
        <taxon>Fungi</taxon>
        <taxon>Fungi incertae sedis</taxon>
        <taxon>Microsporidia</taxon>
        <taxon>Astathelohaniidae</taxon>
        <taxon>Astathelohania</taxon>
    </lineage>
</organism>
<protein>
    <submittedName>
        <fullName evidence="3">Cytoplasmic tRNA 2-thiolation protein 2</fullName>
    </submittedName>
</protein>
<sequence length="279" mass="32021">MKECVSCKGPSNVLIKSIGFCSTCFKANILRKVRKIIKPYLIKEKILIPFNGSVASIVTIDILLHILDCRINQPTIYIFQTNKNKLNTTDSIFKKFHKIFFISEEDNKIGKNDDLVFNCKYNLIIDGNSRFNMILIAKKYRIPIVIDTSSVDDLSSVVISGVSYGLGATIKPIVALKEDVCNKDYAVVILRILSSLSDKEIYFYYHFISENRLESKTQNYTDSFVYTKKFLYNLCINNYSTSYSVIETIRKINSNYELCNNCLFYYKEDSICGCSTHNT</sequence>
<dbReference type="EMBL" id="SBIQ01000059">
    <property type="protein sequence ID" value="KAF7683705.1"/>
    <property type="molecule type" value="Genomic_DNA"/>
</dbReference>
<dbReference type="InterPro" id="IPR019407">
    <property type="entry name" value="CTU2"/>
</dbReference>
<proteinExistence type="predicted"/>
<keyword evidence="1" id="KW-0963">Cytoplasm</keyword>
<evidence type="ECO:0000256" key="2">
    <source>
        <dbReference type="ARBA" id="ARBA00022694"/>
    </source>
</evidence>
<accession>A0ABQ7HZR7</accession>
<gene>
    <name evidence="3" type="ORF">TCON_1076</name>
</gene>
<comment type="caution">
    <text evidence="3">The sequence shown here is derived from an EMBL/GenBank/DDBJ whole genome shotgun (WGS) entry which is preliminary data.</text>
</comment>
<evidence type="ECO:0000313" key="4">
    <source>
        <dbReference type="Proteomes" id="UP001516464"/>
    </source>
</evidence>
<dbReference type="PANTHER" id="PTHR20882">
    <property type="entry name" value="CYTOPLASMIC TRNA 2-THIOLATION PROTEIN 2"/>
    <property type="match status" value="1"/>
</dbReference>
<dbReference type="InterPro" id="IPR014729">
    <property type="entry name" value="Rossmann-like_a/b/a_fold"/>
</dbReference>
<reference evidence="3 4" key="1">
    <citation type="submission" date="2019-01" db="EMBL/GenBank/DDBJ databases">
        <title>Genomes sequencing and comparative genomics of infectious freshwater microsporidia, Cucumispora dikerogammari and Thelohania contejeani.</title>
        <authorList>
            <person name="Cormier A."/>
            <person name="Giraud I."/>
            <person name="Wattier R."/>
            <person name="Teixeira M."/>
            <person name="Grandjean F."/>
            <person name="Rigaud T."/>
            <person name="Cordaux R."/>
        </authorList>
    </citation>
    <scope>NUCLEOTIDE SEQUENCE [LARGE SCALE GENOMIC DNA]</scope>
    <source>
        <strain evidence="3">T1</strain>
        <tissue evidence="3">Spores</tissue>
    </source>
</reference>
<keyword evidence="4" id="KW-1185">Reference proteome</keyword>
<name>A0ABQ7HZR7_9MICR</name>